<evidence type="ECO:0000256" key="1">
    <source>
        <dbReference type="ARBA" id="ARBA00004141"/>
    </source>
</evidence>
<feature type="transmembrane region" description="Helical" evidence="7">
    <location>
        <begin position="126"/>
        <end position="146"/>
    </location>
</feature>
<dbReference type="InterPro" id="IPR035952">
    <property type="entry name" value="Rhomboid-like_sf"/>
</dbReference>
<dbReference type="Pfam" id="PF01694">
    <property type="entry name" value="Rhomboid"/>
    <property type="match status" value="1"/>
</dbReference>
<evidence type="ECO:0000256" key="5">
    <source>
        <dbReference type="ARBA" id="ARBA00022989"/>
    </source>
</evidence>
<reference evidence="9 10" key="1">
    <citation type="submission" date="2018-06" db="EMBL/GenBank/DDBJ databases">
        <authorList>
            <consortium name="Pathogen Informatics"/>
            <person name="Doyle S."/>
        </authorList>
    </citation>
    <scope>NUCLEOTIDE SEQUENCE [LARGE SCALE GENOMIC DNA]</scope>
    <source>
        <strain evidence="9 10">NCTC13149</strain>
    </source>
</reference>
<evidence type="ECO:0000313" key="9">
    <source>
        <dbReference type="EMBL" id="SUB57076.1"/>
    </source>
</evidence>
<dbReference type="RefSeq" id="WP_019034534.1">
    <property type="nucleotide sequence ID" value="NZ_UGSZ01000001.1"/>
</dbReference>
<keyword evidence="3 7" id="KW-0812">Transmembrane</keyword>
<dbReference type="EC" id="3.4.21.105" evidence="9"/>
<dbReference type="PANTHER" id="PTHR43731:SF14">
    <property type="entry name" value="PRESENILIN-ASSOCIATED RHOMBOID-LIKE PROTEIN, MITOCHONDRIAL"/>
    <property type="match status" value="1"/>
</dbReference>
<keyword evidence="9" id="KW-0645">Protease</keyword>
<dbReference type="PANTHER" id="PTHR43731">
    <property type="entry name" value="RHOMBOID PROTEASE"/>
    <property type="match status" value="1"/>
</dbReference>
<comment type="similarity">
    <text evidence="2">Belongs to the peptidase S54 family.</text>
</comment>
<dbReference type="Gene3D" id="1.20.1540.10">
    <property type="entry name" value="Rhomboid-like"/>
    <property type="match status" value="1"/>
</dbReference>
<keyword evidence="4 9" id="KW-0378">Hydrolase</keyword>
<keyword evidence="5 7" id="KW-1133">Transmembrane helix</keyword>
<feature type="transmembrane region" description="Helical" evidence="7">
    <location>
        <begin position="180"/>
        <end position="200"/>
    </location>
</feature>
<dbReference type="GO" id="GO:0006508">
    <property type="term" value="P:proteolysis"/>
    <property type="evidence" value="ECO:0007669"/>
    <property type="project" value="UniProtKB-KW"/>
</dbReference>
<sequence length="237" mass="26631">MTLKYKIQSLFNKMFKISKVSLILITINIIVFMIMTLCGGSQNIDVLVKFNAMNKILVYQGQWWRLICPIFIHIGIAHLLMNMYFLYIVGSIFENLYGSLRYLIIYIACGLMGNFVSYAFSNPYTISAGASTSLYGLFGLAIGLMIRYKDDKVLSSFGKSFLFIIVVNIFYSFLNPSIGVLGHFGGLLGGYLCSGIFPVLNKKMPKNKVVINICAFIIISILCILYGNLSVRYGLMK</sequence>
<organism evidence="9 10">
    <name type="scientific">Peptoniphilus lacrimalis</name>
    <dbReference type="NCBI Taxonomy" id="33031"/>
    <lineage>
        <taxon>Bacteria</taxon>
        <taxon>Bacillati</taxon>
        <taxon>Bacillota</taxon>
        <taxon>Tissierellia</taxon>
        <taxon>Tissierellales</taxon>
        <taxon>Peptoniphilaceae</taxon>
        <taxon>Peptoniphilus</taxon>
    </lineage>
</organism>
<feature type="transmembrane region" description="Helical" evidence="7">
    <location>
        <begin position="209"/>
        <end position="229"/>
    </location>
</feature>
<feature type="transmembrane region" description="Helical" evidence="7">
    <location>
        <begin position="100"/>
        <end position="120"/>
    </location>
</feature>
<feature type="domain" description="Peptidase S54 rhomboid" evidence="8">
    <location>
        <begin position="60"/>
        <end position="195"/>
    </location>
</feature>
<dbReference type="AlphaFoldDB" id="A0A379C633"/>
<dbReference type="InterPro" id="IPR022764">
    <property type="entry name" value="Peptidase_S54_rhomboid_dom"/>
</dbReference>
<dbReference type="GO" id="GO:0004252">
    <property type="term" value="F:serine-type endopeptidase activity"/>
    <property type="evidence" value="ECO:0007669"/>
    <property type="project" value="InterPro"/>
</dbReference>
<feature type="transmembrane region" description="Helical" evidence="7">
    <location>
        <begin position="20"/>
        <end position="42"/>
    </location>
</feature>
<protein>
    <submittedName>
        <fullName evidence="9">Rhomboid protease gluP</fullName>
        <ecNumber evidence="9">3.4.21.105</ecNumber>
    </submittedName>
</protein>
<proteinExistence type="inferred from homology"/>
<feature type="transmembrane region" description="Helical" evidence="7">
    <location>
        <begin position="62"/>
        <end position="88"/>
    </location>
</feature>
<evidence type="ECO:0000256" key="3">
    <source>
        <dbReference type="ARBA" id="ARBA00022692"/>
    </source>
</evidence>
<name>A0A379C633_9FIRM</name>
<gene>
    <name evidence="9" type="primary">gluP</name>
    <name evidence="9" type="ORF">NCTC13149_00892</name>
</gene>
<dbReference type="EMBL" id="UGSZ01000001">
    <property type="protein sequence ID" value="SUB57076.1"/>
    <property type="molecule type" value="Genomic_DNA"/>
</dbReference>
<comment type="subcellular location">
    <subcellularLocation>
        <location evidence="1">Membrane</location>
        <topology evidence="1">Multi-pass membrane protein</topology>
    </subcellularLocation>
</comment>
<evidence type="ECO:0000256" key="4">
    <source>
        <dbReference type="ARBA" id="ARBA00022801"/>
    </source>
</evidence>
<accession>A0A379C633</accession>
<keyword evidence="6 7" id="KW-0472">Membrane</keyword>
<dbReference type="SUPFAM" id="SSF144091">
    <property type="entry name" value="Rhomboid-like"/>
    <property type="match status" value="1"/>
</dbReference>
<dbReference type="OrthoDB" id="9813074at2"/>
<dbReference type="Proteomes" id="UP000255517">
    <property type="component" value="Unassembled WGS sequence"/>
</dbReference>
<evidence type="ECO:0000256" key="2">
    <source>
        <dbReference type="ARBA" id="ARBA00009045"/>
    </source>
</evidence>
<feature type="transmembrane region" description="Helical" evidence="7">
    <location>
        <begin position="153"/>
        <end position="174"/>
    </location>
</feature>
<evidence type="ECO:0000313" key="10">
    <source>
        <dbReference type="Proteomes" id="UP000255517"/>
    </source>
</evidence>
<dbReference type="GO" id="GO:0016020">
    <property type="term" value="C:membrane"/>
    <property type="evidence" value="ECO:0007669"/>
    <property type="project" value="UniProtKB-SubCell"/>
</dbReference>
<evidence type="ECO:0000256" key="6">
    <source>
        <dbReference type="ARBA" id="ARBA00023136"/>
    </source>
</evidence>
<evidence type="ECO:0000259" key="8">
    <source>
        <dbReference type="Pfam" id="PF01694"/>
    </source>
</evidence>
<dbReference type="InterPro" id="IPR050925">
    <property type="entry name" value="Rhomboid_protease_S54"/>
</dbReference>
<evidence type="ECO:0000256" key="7">
    <source>
        <dbReference type="SAM" id="Phobius"/>
    </source>
</evidence>
<dbReference type="STRING" id="1122949.GCA_000378725_00635"/>